<dbReference type="InterPro" id="IPR000182">
    <property type="entry name" value="GNAT_dom"/>
</dbReference>
<sequence length="333" mass="36730">MSQISAEKRSIIVQYREIDGLKFTEIADRIPGVSADAARKICKRAHERVAKSTDDPDAEIDHEALLRAAQVAPRSGRPRTRVPGAKKSPRTPKTPQSGPTPSKRPRKMVAAADEPVTDPALVNGTLVTTDPALTALSGVAPRAPMMPNQMLPPLLPLRLYDPSVDQHLLNDIAVIHADCITHDGQLLTFLPPLSHDRIVHSWLGWSAEVEQGTRVIVLQTMLSEMTGHEAVVGVVSLNMKISETGSHRSEVGRLIVSPHHRRRGIARALMERLEAIARDNGRWLVMLDTKAGSAAEQLYPRMGYNRIGTIPNYGFDPHDGTLVDEVFYYKDLR</sequence>
<dbReference type="PANTHER" id="PTHR13947:SF37">
    <property type="entry name" value="LD18367P"/>
    <property type="match status" value="1"/>
</dbReference>
<organism evidence="4 5">
    <name type="scientific">Cryoendolithus antarcticus</name>
    <dbReference type="NCBI Taxonomy" id="1507870"/>
    <lineage>
        <taxon>Eukaryota</taxon>
        <taxon>Fungi</taxon>
        <taxon>Dikarya</taxon>
        <taxon>Ascomycota</taxon>
        <taxon>Pezizomycotina</taxon>
        <taxon>Dothideomycetes</taxon>
        <taxon>Dothideomycetidae</taxon>
        <taxon>Cladosporiales</taxon>
        <taxon>Cladosporiaceae</taxon>
        <taxon>Cryoendolithus</taxon>
    </lineage>
</organism>
<accession>A0A1V8TIT2</accession>
<keyword evidence="5" id="KW-1185">Reference proteome</keyword>
<evidence type="ECO:0000256" key="1">
    <source>
        <dbReference type="ARBA" id="ARBA00022679"/>
    </source>
</evidence>
<feature type="domain" description="N-acetyltransferase" evidence="3">
    <location>
        <begin position="155"/>
        <end position="333"/>
    </location>
</feature>
<name>A0A1V8TIT2_9PEZI</name>
<dbReference type="CDD" id="cd04301">
    <property type="entry name" value="NAT_SF"/>
    <property type="match status" value="1"/>
</dbReference>
<dbReference type="PROSITE" id="PS51186">
    <property type="entry name" value="GNAT"/>
    <property type="match status" value="1"/>
</dbReference>
<feature type="compositionally biased region" description="Polar residues" evidence="2">
    <location>
        <begin position="91"/>
        <end position="100"/>
    </location>
</feature>
<feature type="region of interest" description="Disordered" evidence="2">
    <location>
        <begin position="70"/>
        <end position="111"/>
    </location>
</feature>
<dbReference type="InterPro" id="IPR016181">
    <property type="entry name" value="Acyl_CoA_acyltransferase"/>
</dbReference>
<dbReference type="SUPFAM" id="SSF55729">
    <property type="entry name" value="Acyl-CoA N-acyltransferases (Nat)"/>
    <property type="match status" value="1"/>
</dbReference>
<gene>
    <name evidence="4" type="ORF">B0A48_05549</name>
</gene>
<dbReference type="STRING" id="1507870.A0A1V8TIT2"/>
<dbReference type="InterPro" id="IPR050769">
    <property type="entry name" value="NAT_camello-type"/>
</dbReference>
<evidence type="ECO:0000259" key="3">
    <source>
        <dbReference type="PROSITE" id="PS51186"/>
    </source>
</evidence>
<dbReference type="InParanoid" id="A0A1V8TIT2"/>
<dbReference type="PANTHER" id="PTHR13947">
    <property type="entry name" value="GNAT FAMILY N-ACETYLTRANSFERASE"/>
    <property type="match status" value="1"/>
</dbReference>
<dbReference type="Gene3D" id="3.40.630.30">
    <property type="match status" value="1"/>
</dbReference>
<dbReference type="EMBL" id="NAJO01000007">
    <property type="protein sequence ID" value="OQO11293.1"/>
    <property type="molecule type" value="Genomic_DNA"/>
</dbReference>
<reference evidence="5" key="1">
    <citation type="submission" date="2017-03" db="EMBL/GenBank/DDBJ databases">
        <title>Genomes of endolithic fungi from Antarctica.</title>
        <authorList>
            <person name="Coleine C."/>
            <person name="Masonjones S."/>
            <person name="Stajich J.E."/>
        </authorList>
    </citation>
    <scope>NUCLEOTIDE SEQUENCE [LARGE SCALE GENOMIC DNA]</scope>
    <source>
        <strain evidence="5">CCFEE 5527</strain>
    </source>
</reference>
<dbReference type="GO" id="GO:0008080">
    <property type="term" value="F:N-acetyltransferase activity"/>
    <property type="evidence" value="ECO:0007669"/>
    <property type="project" value="InterPro"/>
</dbReference>
<dbReference type="Pfam" id="PF13508">
    <property type="entry name" value="Acetyltransf_7"/>
    <property type="match status" value="1"/>
</dbReference>
<dbReference type="Proteomes" id="UP000192596">
    <property type="component" value="Unassembled WGS sequence"/>
</dbReference>
<dbReference type="OrthoDB" id="41532at2759"/>
<evidence type="ECO:0000256" key="2">
    <source>
        <dbReference type="SAM" id="MobiDB-lite"/>
    </source>
</evidence>
<keyword evidence="1" id="KW-0808">Transferase</keyword>
<comment type="caution">
    <text evidence="4">The sequence shown here is derived from an EMBL/GenBank/DDBJ whole genome shotgun (WGS) entry which is preliminary data.</text>
</comment>
<proteinExistence type="predicted"/>
<protein>
    <recommendedName>
        <fullName evidence="3">N-acetyltransferase domain-containing protein</fullName>
    </recommendedName>
</protein>
<evidence type="ECO:0000313" key="4">
    <source>
        <dbReference type="EMBL" id="OQO11293.1"/>
    </source>
</evidence>
<evidence type="ECO:0000313" key="5">
    <source>
        <dbReference type="Proteomes" id="UP000192596"/>
    </source>
</evidence>
<dbReference type="AlphaFoldDB" id="A0A1V8TIT2"/>